<evidence type="ECO:0000313" key="2">
    <source>
        <dbReference type="EMBL" id="OVA07470.1"/>
    </source>
</evidence>
<evidence type="ECO:0000313" key="3">
    <source>
        <dbReference type="Proteomes" id="UP000195402"/>
    </source>
</evidence>
<organism evidence="2 3">
    <name type="scientific">Macleaya cordata</name>
    <name type="common">Five-seeded plume-poppy</name>
    <name type="synonym">Bocconia cordata</name>
    <dbReference type="NCBI Taxonomy" id="56857"/>
    <lineage>
        <taxon>Eukaryota</taxon>
        <taxon>Viridiplantae</taxon>
        <taxon>Streptophyta</taxon>
        <taxon>Embryophyta</taxon>
        <taxon>Tracheophyta</taxon>
        <taxon>Spermatophyta</taxon>
        <taxon>Magnoliopsida</taxon>
        <taxon>Ranunculales</taxon>
        <taxon>Papaveraceae</taxon>
        <taxon>Papaveroideae</taxon>
        <taxon>Macleaya</taxon>
    </lineage>
</organism>
<name>A0A200QAH8_MACCD</name>
<reference evidence="2 3" key="1">
    <citation type="journal article" date="2017" name="Mol. Plant">
        <title>The Genome of Medicinal Plant Macleaya cordata Provides New Insights into Benzylisoquinoline Alkaloids Metabolism.</title>
        <authorList>
            <person name="Liu X."/>
            <person name="Liu Y."/>
            <person name="Huang P."/>
            <person name="Ma Y."/>
            <person name="Qing Z."/>
            <person name="Tang Q."/>
            <person name="Cao H."/>
            <person name="Cheng P."/>
            <person name="Zheng Y."/>
            <person name="Yuan Z."/>
            <person name="Zhou Y."/>
            <person name="Liu J."/>
            <person name="Tang Z."/>
            <person name="Zhuo Y."/>
            <person name="Zhang Y."/>
            <person name="Yu L."/>
            <person name="Huang J."/>
            <person name="Yang P."/>
            <person name="Peng Q."/>
            <person name="Zhang J."/>
            <person name="Jiang W."/>
            <person name="Zhang Z."/>
            <person name="Lin K."/>
            <person name="Ro D.K."/>
            <person name="Chen X."/>
            <person name="Xiong X."/>
            <person name="Shang Y."/>
            <person name="Huang S."/>
            <person name="Zeng J."/>
        </authorList>
    </citation>
    <scope>NUCLEOTIDE SEQUENCE [LARGE SCALE GENOMIC DNA]</scope>
    <source>
        <strain evidence="3">cv. BLH2017</strain>
        <tissue evidence="2">Root</tissue>
    </source>
</reference>
<sequence length="170" mass="19493">MFKPRDMLTVMGLARLQEEQLLATKQLPRHLNTGSQPKLLVASSYNYRPSPRPHLPSQPYHSTTQPNLLGPPPPSLPPVQRVSASDMKDRRERGLCYHCDEKYFFGHTYKNPKIFLLEGCWPEPDHEPPSEEDLHQGEDEEMAFNLDGKLCRLQAMGQDHVDIVDTPRSH</sequence>
<protein>
    <submittedName>
        <fullName evidence="2">Uncharacterized protein</fullName>
    </submittedName>
</protein>
<dbReference type="EMBL" id="MVGT01002519">
    <property type="protein sequence ID" value="OVA07470.1"/>
    <property type="molecule type" value="Genomic_DNA"/>
</dbReference>
<proteinExistence type="predicted"/>
<dbReference type="Proteomes" id="UP000195402">
    <property type="component" value="Unassembled WGS sequence"/>
</dbReference>
<gene>
    <name evidence="2" type="ORF">BVC80_8715g19</name>
</gene>
<accession>A0A200QAH8</accession>
<dbReference type="InParanoid" id="A0A200QAH8"/>
<dbReference type="OrthoDB" id="914222at2759"/>
<dbReference type="STRING" id="56857.A0A200QAH8"/>
<evidence type="ECO:0000256" key="1">
    <source>
        <dbReference type="SAM" id="MobiDB-lite"/>
    </source>
</evidence>
<feature type="region of interest" description="Disordered" evidence="1">
    <location>
        <begin position="44"/>
        <end position="87"/>
    </location>
</feature>
<comment type="caution">
    <text evidence="2">The sequence shown here is derived from an EMBL/GenBank/DDBJ whole genome shotgun (WGS) entry which is preliminary data.</text>
</comment>
<dbReference type="AlphaFoldDB" id="A0A200QAH8"/>
<keyword evidence="3" id="KW-1185">Reference proteome</keyword>